<comment type="caution">
    <text evidence="1">The sequence shown here is derived from an EMBL/GenBank/DDBJ whole genome shotgun (WGS) entry which is preliminary data.</text>
</comment>
<feature type="non-terminal residue" evidence="1">
    <location>
        <position position="1"/>
    </location>
</feature>
<evidence type="ECO:0000313" key="1">
    <source>
        <dbReference type="EMBL" id="CAF1090010.1"/>
    </source>
</evidence>
<keyword evidence="2" id="KW-1185">Reference proteome</keyword>
<sequence>MSDTRLLLPFEFSEDEEKYRHSLVIRKTKSNSPLIKESRTNPELLAKDRSKSPVLSSIENDSLVEAEISETETENYLNQHTSNIRKEKENLYFVDDHFSESETFDSSGLSFTRYEADEIFSSKSRQSIYPNSDILLNDFILSFESIVIKHKLSDKAVTDICKFMHLILPQPNIIPSNCKSLTKYFYNSKDINLFHTCSSCKELKNFDGFNGEIKNEVKCTKCENLIDQFITIDVESQLKNILTRKRIKEIKKKLDNISSSNVYSGVMNGKIYQDKI</sequence>
<evidence type="ECO:0000313" key="2">
    <source>
        <dbReference type="Proteomes" id="UP000663879"/>
    </source>
</evidence>
<reference evidence="1" key="1">
    <citation type="submission" date="2021-02" db="EMBL/GenBank/DDBJ databases">
        <authorList>
            <person name="Nowell W R."/>
        </authorList>
    </citation>
    <scope>NUCLEOTIDE SEQUENCE</scope>
    <source>
        <strain evidence="1">Ploen Becks lab</strain>
    </source>
</reference>
<gene>
    <name evidence="1" type="ORF">OXX778_LOCUS20623</name>
</gene>
<dbReference type="AlphaFoldDB" id="A0A814NA74"/>
<organism evidence="1 2">
    <name type="scientific">Brachionus calyciflorus</name>
    <dbReference type="NCBI Taxonomy" id="104777"/>
    <lineage>
        <taxon>Eukaryota</taxon>
        <taxon>Metazoa</taxon>
        <taxon>Spiralia</taxon>
        <taxon>Gnathifera</taxon>
        <taxon>Rotifera</taxon>
        <taxon>Eurotatoria</taxon>
        <taxon>Monogononta</taxon>
        <taxon>Pseudotrocha</taxon>
        <taxon>Ploima</taxon>
        <taxon>Brachionidae</taxon>
        <taxon>Brachionus</taxon>
    </lineage>
</organism>
<proteinExistence type="predicted"/>
<accession>A0A814NA74</accession>
<dbReference type="EMBL" id="CAJNOC010007001">
    <property type="protein sequence ID" value="CAF1090010.1"/>
    <property type="molecule type" value="Genomic_DNA"/>
</dbReference>
<dbReference type="Proteomes" id="UP000663879">
    <property type="component" value="Unassembled WGS sequence"/>
</dbReference>
<protein>
    <submittedName>
        <fullName evidence="1">Uncharacterized protein</fullName>
    </submittedName>
</protein>
<name>A0A814NA74_9BILA</name>